<feature type="chain" id="PRO_5046659774" evidence="1">
    <location>
        <begin position="26"/>
        <end position="190"/>
    </location>
</feature>
<sequence>MKLFFKGFIQAAATSSLLFASSAQAYLLPCQLVTQMAGSKVYEAKLQRIASMTAPQDMPSELNLELLERHGGWYIYYTPISWFERQTCGPQIKTIEDKQFQFMPVLLNKMTGMNAVLTGTFILKTYRPEHLEEVIKRYGFKMVTRLPKPNTAIIDVKPITSYDDMIEELDKDRDVDLVAPIMSEPRFKPR</sequence>
<gene>
    <name evidence="2" type="ORF">J3998_10540</name>
</gene>
<name>A0ABS3Q6W5_9GAMM</name>
<dbReference type="RefSeq" id="WP_208150625.1">
    <property type="nucleotide sequence ID" value="NZ_JAGETV010000023.1"/>
</dbReference>
<keyword evidence="3" id="KW-1185">Reference proteome</keyword>
<accession>A0ABS3Q6W5</accession>
<reference evidence="2 3" key="1">
    <citation type="submission" date="2021-03" db="EMBL/GenBank/DDBJ databases">
        <title>Thiomicrorhabdus sp.nov.,novel sulfur-oxidizing bacteria isolated from coastal sediment.</title>
        <authorList>
            <person name="Liu X."/>
        </authorList>
    </citation>
    <scope>NUCLEOTIDE SEQUENCE [LARGE SCALE GENOMIC DNA]</scope>
    <source>
        <strain evidence="2 3">6S2-11</strain>
    </source>
</reference>
<feature type="signal peptide" evidence="1">
    <location>
        <begin position="1"/>
        <end position="25"/>
    </location>
</feature>
<protein>
    <submittedName>
        <fullName evidence="2">Uncharacterized protein</fullName>
    </submittedName>
</protein>
<keyword evidence="1" id="KW-0732">Signal</keyword>
<comment type="caution">
    <text evidence="2">The sequence shown here is derived from an EMBL/GenBank/DDBJ whole genome shotgun (WGS) entry which is preliminary data.</text>
</comment>
<dbReference type="Proteomes" id="UP000664835">
    <property type="component" value="Unassembled WGS sequence"/>
</dbReference>
<evidence type="ECO:0000313" key="3">
    <source>
        <dbReference type="Proteomes" id="UP000664835"/>
    </source>
</evidence>
<organism evidence="2 3">
    <name type="scientific">Thiomicrorhabdus marina</name>
    <dbReference type="NCBI Taxonomy" id="2818442"/>
    <lineage>
        <taxon>Bacteria</taxon>
        <taxon>Pseudomonadati</taxon>
        <taxon>Pseudomonadota</taxon>
        <taxon>Gammaproteobacteria</taxon>
        <taxon>Thiotrichales</taxon>
        <taxon>Piscirickettsiaceae</taxon>
        <taxon>Thiomicrorhabdus</taxon>
    </lineage>
</organism>
<evidence type="ECO:0000313" key="2">
    <source>
        <dbReference type="EMBL" id="MBO1928012.1"/>
    </source>
</evidence>
<proteinExistence type="predicted"/>
<dbReference type="EMBL" id="JAGETV010000023">
    <property type="protein sequence ID" value="MBO1928012.1"/>
    <property type="molecule type" value="Genomic_DNA"/>
</dbReference>
<evidence type="ECO:0000256" key="1">
    <source>
        <dbReference type="SAM" id="SignalP"/>
    </source>
</evidence>